<evidence type="ECO:0000256" key="1">
    <source>
        <dbReference type="SAM" id="SignalP"/>
    </source>
</evidence>
<dbReference type="EMBL" id="CP104377">
    <property type="protein sequence ID" value="UXC20397.1"/>
    <property type="molecule type" value="Genomic_DNA"/>
</dbReference>
<keyword evidence="1" id="KW-0732">Signal</keyword>
<gene>
    <name evidence="2" type="ORF">N4T19_09910</name>
</gene>
<dbReference type="RefSeq" id="WP_260720111.1">
    <property type="nucleotide sequence ID" value="NZ_CP104377.1"/>
</dbReference>
<evidence type="ECO:0000313" key="3">
    <source>
        <dbReference type="Proteomes" id="UP001058290"/>
    </source>
</evidence>
<name>A0ABY6A2A3_9BURK</name>
<protein>
    <submittedName>
        <fullName evidence="2">DUF4198 domain-containing protein</fullName>
    </submittedName>
</protein>
<accession>A0ABY6A2A3</accession>
<proteinExistence type="predicted"/>
<keyword evidence="3" id="KW-1185">Reference proteome</keyword>
<feature type="chain" id="PRO_5046486793" evidence="1">
    <location>
        <begin position="34"/>
        <end position="216"/>
    </location>
</feature>
<feature type="signal peptide" evidence="1">
    <location>
        <begin position="1"/>
        <end position="33"/>
    </location>
</feature>
<evidence type="ECO:0000313" key="2">
    <source>
        <dbReference type="EMBL" id="UXC20397.1"/>
    </source>
</evidence>
<organism evidence="2 3">
    <name type="scientific">Comamonas squillarum</name>
    <dbReference type="NCBI Taxonomy" id="2977320"/>
    <lineage>
        <taxon>Bacteria</taxon>
        <taxon>Pseudomonadati</taxon>
        <taxon>Pseudomonadota</taxon>
        <taxon>Betaproteobacteria</taxon>
        <taxon>Burkholderiales</taxon>
        <taxon>Comamonadaceae</taxon>
        <taxon>Comamonas</taxon>
    </lineage>
</organism>
<sequence>MSKNNQPSTLCRPLLAAALAVSASFGAALPAHADYLWLQTENGQTRAHVGELHKAPGPLGELSEPRQVVAEGKSVPPSADPYVLTQAEGAPADQRFAATRAGSDGVLTYYQARFGRQETKAVNDLELVPTTPQGNTYQLIFKGRPVAASQVNVDTSEGWRRVLAPAKDGTVSFTPSFPGLYVLEVTARVNNGSVKIDGKQYDEVRHTATLSFEVPQ</sequence>
<dbReference type="Proteomes" id="UP001058290">
    <property type="component" value="Chromosome"/>
</dbReference>
<reference evidence="2" key="1">
    <citation type="submission" date="2022-09" db="EMBL/GenBank/DDBJ databases">
        <title>Bacterial diversity in gut of crayfish and pufferfish.</title>
        <authorList>
            <person name="Huang Y."/>
        </authorList>
    </citation>
    <scope>NUCLEOTIDE SEQUENCE</scope>
    <source>
        <strain evidence="2">PR12</strain>
    </source>
</reference>